<keyword evidence="5" id="KW-1185">Reference proteome</keyword>
<dbReference type="EMBL" id="BMZH01000002">
    <property type="protein sequence ID" value="GHA86665.1"/>
    <property type="molecule type" value="Genomic_DNA"/>
</dbReference>
<sequence>MTPKRIMAIVNQKGGVGKTTTAINLAASLAELEQRVLLIDMDPQGNASTGLGVPRDDRSKSTYHVMTEDLPLDDAIRPTRVRGLYILPSHQDLSAAEMEIGTTEGRTRILSQKLDEAEMGFDYVLIDCPPALNLLTLNALAAARSIIVPLQCEFFALEGLSQLLKTVEMAKVSINPKLAIDGVVLTMFDKRNRLSAQVADDVRSHLGRAVFETVIPRNVRIAEAPSFAEPVTTYEPASQGAKAYRRLAREILRKHAERKN</sequence>
<evidence type="ECO:0000313" key="5">
    <source>
        <dbReference type="Proteomes" id="UP000634004"/>
    </source>
</evidence>
<evidence type="ECO:0000313" key="4">
    <source>
        <dbReference type="EMBL" id="GHA86665.1"/>
    </source>
</evidence>
<comment type="caution">
    <text evidence="4">The sequence shown here is derived from an EMBL/GenBank/DDBJ whole genome shotgun (WGS) entry which is preliminary data.</text>
</comment>
<dbReference type="AlphaFoldDB" id="A0A8J3CPC3"/>
<dbReference type="PANTHER" id="PTHR13696">
    <property type="entry name" value="P-LOOP CONTAINING NUCLEOSIDE TRIPHOSPHATE HYDROLASE"/>
    <property type="match status" value="1"/>
</dbReference>
<dbReference type="InterPro" id="IPR050678">
    <property type="entry name" value="DNA_Partitioning_ATPase"/>
</dbReference>
<accession>A0A8J3CPC3</accession>
<dbReference type="PIRSF" id="PIRSF009320">
    <property type="entry name" value="Nuc_binding_HP_1000"/>
    <property type="match status" value="1"/>
</dbReference>
<name>A0A8J3CPC3_9PROT</name>
<protein>
    <recommendedName>
        <fullName evidence="2">Chromosome partitioning protein ParA</fullName>
    </recommendedName>
</protein>
<dbReference type="InterPro" id="IPR025669">
    <property type="entry name" value="AAA_dom"/>
</dbReference>
<comment type="function">
    <text evidence="1">Involved in chromosome partition. Localize to both poles of the predivisional cell following completion of DNA replication.</text>
</comment>
<organism evidence="4 5">
    <name type="scientific">Algimonas arctica</name>
    <dbReference type="NCBI Taxonomy" id="1479486"/>
    <lineage>
        <taxon>Bacteria</taxon>
        <taxon>Pseudomonadati</taxon>
        <taxon>Pseudomonadota</taxon>
        <taxon>Alphaproteobacteria</taxon>
        <taxon>Maricaulales</taxon>
        <taxon>Robiginitomaculaceae</taxon>
        <taxon>Algimonas</taxon>
    </lineage>
</organism>
<dbReference type="Gene3D" id="3.40.50.300">
    <property type="entry name" value="P-loop containing nucleotide triphosphate hydrolases"/>
    <property type="match status" value="1"/>
</dbReference>
<evidence type="ECO:0000259" key="3">
    <source>
        <dbReference type="Pfam" id="PF13614"/>
    </source>
</evidence>
<feature type="domain" description="AAA" evidence="3">
    <location>
        <begin position="5"/>
        <end position="180"/>
    </location>
</feature>
<dbReference type="InterPro" id="IPR027417">
    <property type="entry name" value="P-loop_NTPase"/>
</dbReference>
<dbReference type="PANTHER" id="PTHR13696:SF52">
    <property type="entry name" value="PARA FAMILY PROTEIN CT_582"/>
    <property type="match status" value="1"/>
</dbReference>
<dbReference type="SUPFAM" id="SSF52540">
    <property type="entry name" value="P-loop containing nucleoside triphosphate hydrolases"/>
    <property type="match status" value="1"/>
</dbReference>
<gene>
    <name evidence="4" type="primary">parA</name>
    <name evidence="4" type="ORF">GCM10009069_07350</name>
</gene>
<dbReference type="FunFam" id="3.40.50.300:FF:000285">
    <property type="entry name" value="Sporulation initiation inhibitor Soj"/>
    <property type="match status" value="1"/>
</dbReference>
<reference evidence="4" key="2">
    <citation type="submission" date="2020-09" db="EMBL/GenBank/DDBJ databases">
        <authorList>
            <person name="Sun Q."/>
            <person name="Kim S."/>
        </authorList>
    </citation>
    <scope>NUCLEOTIDE SEQUENCE</scope>
    <source>
        <strain evidence="4">KCTC 32513</strain>
    </source>
</reference>
<dbReference type="Pfam" id="PF13614">
    <property type="entry name" value="AAA_31"/>
    <property type="match status" value="1"/>
</dbReference>
<evidence type="ECO:0000256" key="1">
    <source>
        <dbReference type="ARBA" id="ARBA00057242"/>
    </source>
</evidence>
<evidence type="ECO:0000256" key="2">
    <source>
        <dbReference type="ARBA" id="ARBA00074747"/>
    </source>
</evidence>
<reference evidence="4" key="1">
    <citation type="journal article" date="2014" name="Int. J. Syst. Evol. Microbiol.">
        <title>Complete genome sequence of Corynebacterium casei LMG S-19264T (=DSM 44701T), isolated from a smear-ripened cheese.</title>
        <authorList>
            <consortium name="US DOE Joint Genome Institute (JGI-PGF)"/>
            <person name="Walter F."/>
            <person name="Albersmeier A."/>
            <person name="Kalinowski J."/>
            <person name="Ruckert C."/>
        </authorList>
    </citation>
    <scope>NUCLEOTIDE SEQUENCE</scope>
    <source>
        <strain evidence="4">KCTC 32513</strain>
    </source>
</reference>
<dbReference type="Proteomes" id="UP000634004">
    <property type="component" value="Unassembled WGS sequence"/>
</dbReference>
<dbReference type="CDD" id="cd02042">
    <property type="entry name" value="ParAB_family"/>
    <property type="match status" value="1"/>
</dbReference>
<proteinExistence type="predicted"/>